<accession>A0A5R9DTH3</accession>
<dbReference type="EMBL" id="VAWE01000003">
    <property type="protein sequence ID" value="TLQ38980.1"/>
    <property type="molecule type" value="Genomic_DNA"/>
</dbReference>
<evidence type="ECO:0000313" key="9">
    <source>
        <dbReference type="EMBL" id="TLQ42697.1"/>
    </source>
</evidence>
<dbReference type="Gene3D" id="3.80.30.20">
    <property type="entry name" value="tm_1862 like domain"/>
    <property type="match status" value="1"/>
</dbReference>
<evidence type="ECO:0000256" key="3">
    <source>
        <dbReference type="ARBA" id="ARBA00022723"/>
    </source>
</evidence>
<organism evidence="8 10">
    <name type="scientific">Streptomyces marianii</name>
    <dbReference type="NCBI Taxonomy" id="1817406"/>
    <lineage>
        <taxon>Bacteria</taxon>
        <taxon>Bacillati</taxon>
        <taxon>Actinomycetota</taxon>
        <taxon>Actinomycetes</taxon>
        <taxon>Kitasatosporales</taxon>
        <taxon>Streptomycetaceae</taxon>
        <taxon>Streptomyces</taxon>
    </lineage>
</organism>
<dbReference type="GO" id="GO:0051536">
    <property type="term" value="F:iron-sulfur cluster binding"/>
    <property type="evidence" value="ECO:0007669"/>
    <property type="project" value="UniProtKB-KW"/>
</dbReference>
<dbReference type="InterPro" id="IPR006158">
    <property type="entry name" value="Cobalamin-bd"/>
</dbReference>
<dbReference type="EMBL" id="VAWE01000001">
    <property type="protein sequence ID" value="TLQ42697.1"/>
    <property type="molecule type" value="Genomic_DNA"/>
</dbReference>
<feature type="region of interest" description="Disordered" evidence="6">
    <location>
        <begin position="630"/>
        <end position="668"/>
    </location>
</feature>
<evidence type="ECO:0000256" key="1">
    <source>
        <dbReference type="ARBA" id="ARBA00001966"/>
    </source>
</evidence>
<keyword evidence="4" id="KW-0408">Iron</keyword>
<keyword evidence="3" id="KW-0479">Metal-binding</keyword>
<feature type="domain" description="B12-binding" evidence="7">
    <location>
        <begin position="45"/>
        <end position="210"/>
    </location>
</feature>
<keyword evidence="2" id="KW-0949">S-adenosyl-L-methionine</keyword>
<dbReference type="SUPFAM" id="SSF102114">
    <property type="entry name" value="Radical SAM enzymes"/>
    <property type="match status" value="1"/>
</dbReference>
<reference evidence="8 10" key="1">
    <citation type="submission" date="2019-05" db="EMBL/GenBank/DDBJ databases">
        <title>Streptomyces marianii sp. nov., a novel marine actinomycete from southern coast of India.</title>
        <authorList>
            <person name="Iniyan A.M."/>
            <person name="Wink J."/>
            <person name="Ramprasad E."/>
            <person name="Ramana C.V."/>
            <person name="Bunk B."/>
            <person name="Sproer C."/>
            <person name="Joseph F.-J.R.S."/>
            <person name="Vincent S.G.P."/>
        </authorList>
    </citation>
    <scope>NUCLEOTIDE SEQUENCE [LARGE SCALE GENOMIC DNA]</scope>
    <source>
        <strain evidence="8 10">ICN19</strain>
    </source>
</reference>
<dbReference type="SFLD" id="SFLDG01082">
    <property type="entry name" value="B12-binding_domain_containing"/>
    <property type="match status" value="1"/>
</dbReference>
<dbReference type="InterPro" id="IPR058240">
    <property type="entry name" value="rSAM_sf"/>
</dbReference>
<evidence type="ECO:0000256" key="5">
    <source>
        <dbReference type="ARBA" id="ARBA00023014"/>
    </source>
</evidence>
<dbReference type="Gene3D" id="3.40.50.280">
    <property type="entry name" value="Cobalamin-binding domain"/>
    <property type="match status" value="1"/>
</dbReference>
<evidence type="ECO:0000256" key="2">
    <source>
        <dbReference type="ARBA" id="ARBA00022691"/>
    </source>
</evidence>
<evidence type="ECO:0000313" key="10">
    <source>
        <dbReference type="Proteomes" id="UP000305921"/>
    </source>
</evidence>
<dbReference type="PANTHER" id="PTHR43409">
    <property type="entry name" value="ANAEROBIC MAGNESIUM-PROTOPORPHYRIN IX MONOMETHYL ESTER CYCLASE-RELATED"/>
    <property type="match status" value="1"/>
</dbReference>
<dbReference type="InterPro" id="IPR023404">
    <property type="entry name" value="rSAM_horseshoe"/>
</dbReference>
<comment type="caution">
    <text evidence="8">The sequence shown here is derived from an EMBL/GenBank/DDBJ whole genome shotgun (WGS) entry which is preliminary data.</text>
</comment>
<dbReference type="PROSITE" id="PS51332">
    <property type="entry name" value="B12_BINDING"/>
    <property type="match status" value="1"/>
</dbReference>
<comment type="cofactor">
    <cofactor evidence="1">
        <name>[4Fe-4S] cluster</name>
        <dbReference type="ChEBI" id="CHEBI:49883"/>
    </cofactor>
</comment>
<evidence type="ECO:0000256" key="4">
    <source>
        <dbReference type="ARBA" id="ARBA00023004"/>
    </source>
</evidence>
<dbReference type="InterPro" id="IPR007197">
    <property type="entry name" value="rSAM"/>
</dbReference>
<dbReference type="Pfam" id="PF04055">
    <property type="entry name" value="Radical_SAM"/>
    <property type="match status" value="1"/>
</dbReference>
<dbReference type="GO" id="GO:0046872">
    <property type="term" value="F:metal ion binding"/>
    <property type="evidence" value="ECO:0007669"/>
    <property type="project" value="UniProtKB-KW"/>
</dbReference>
<dbReference type="Pfam" id="PF02310">
    <property type="entry name" value="B12-binding"/>
    <property type="match status" value="1"/>
</dbReference>
<name>A0A5R9DTH3_9ACTN</name>
<dbReference type="CDD" id="cd01335">
    <property type="entry name" value="Radical_SAM"/>
    <property type="match status" value="1"/>
</dbReference>
<dbReference type="RefSeq" id="WP_138052105.1">
    <property type="nucleotide sequence ID" value="NZ_VAWE01000001.1"/>
</dbReference>
<feature type="compositionally biased region" description="Basic and acidic residues" evidence="6">
    <location>
        <begin position="649"/>
        <end position="659"/>
    </location>
</feature>
<dbReference type="OrthoDB" id="9801424at2"/>
<gene>
    <name evidence="9" type="ORF">FEF34_05495</name>
    <name evidence="8" type="ORF">FEF34_39890</name>
</gene>
<sequence length="668" mass="73975">MRVLLVNMPWSPIDLPSLALGILKRSIDERVPGATAEVLHANLDFTDWITARREFAADDYGYYSLSSYFMGCGDWVFSSALYGDPSWREDEFASVMKGKLRGSRMRMTRELHREVPAFVEEIARRIVEHAPDVVGFTSTFQQNTAALAAARHVKRLAPHVVTVMGGANCDAEQGAAVHRNFPFVDHVVRGEGETAFPELVRALAEGRTDLGGIPGLCHRAADGGSVVNPMATAPLPPAHILPPDYSGYFECLAASVARNWVEPKLVVEGARGCWWGEKHHCTFCGLNGSFMQFRSKSPEVFYEEIMELARRHRVLDMYVVDNILDMGYLSTVLPRIIDSGYDLRLHIEIKANMRRTQLRTLSDAGLIYVQPGIESLNNRVLDLMDKGVSGCQNVRMLRDGAETGLAVSWNYLHGFPGETAEDYEPVIAQIPALEHLDPPVDLSARIAIERFSPYFNRPELGFTGLRPEAHYRFTYDLPEEELYDLAYVFEAPARGIGEPTVSALNEALAGWKKHHTDARLTHTDLGDRIVLVSRRRAFPWRAWELADPFEVALFRLLDQPHAPAALARKAAARVPGDPRGQEEVERILDEWVARGIVFTDGGQYVHIAPAAVNEDLLRLDFMRHLHTAGAAAPKPAGGGGSEGDAWADGGDRGSADAPRDTVQPPVSV</sequence>
<evidence type="ECO:0000259" key="7">
    <source>
        <dbReference type="PROSITE" id="PS51332"/>
    </source>
</evidence>
<proteinExistence type="predicted"/>
<dbReference type="InterPro" id="IPR051198">
    <property type="entry name" value="BchE-like"/>
</dbReference>
<dbReference type="GO" id="GO:0003824">
    <property type="term" value="F:catalytic activity"/>
    <property type="evidence" value="ECO:0007669"/>
    <property type="project" value="InterPro"/>
</dbReference>
<evidence type="ECO:0000313" key="8">
    <source>
        <dbReference type="EMBL" id="TLQ38980.1"/>
    </source>
</evidence>
<dbReference type="GO" id="GO:0005829">
    <property type="term" value="C:cytosol"/>
    <property type="evidence" value="ECO:0007669"/>
    <property type="project" value="TreeGrafter"/>
</dbReference>
<keyword evidence="5" id="KW-0411">Iron-sulfur</keyword>
<keyword evidence="10" id="KW-1185">Reference proteome</keyword>
<dbReference type="SFLD" id="SFLDS00029">
    <property type="entry name" value="Radical_SAM"/>
    <property type="match status" value="1"/>
</dbReference>
<dbReference type="PANTHER" id="PTHR43409:SF7">
    <property type="entry name" value="BLL1977 PROTEIN"/>
    <property type="match status" value="1"/>
</dbReference>
<dbReference type="AlphaFoldDB" id="A0A5R9DTH3"/>
<dbReference type="InterPro" id="IPR023984">
    <property type="entry name" value="rSAM_ocin_1"/>
</dbReference>
<protein>
    <submittedName>
        <fullName evidence="8">RiPP maturation radical SAM protein 1</fullName>
    </submittedName>
</protein>
<dbReference type="SFLD" id="SFLDF00324">
    <property type="entry name" value="bacteriocin_maturation"/>
    <property type="match status" value="1"/>
</dbReference>
<dbReference type="GO" id="GO:0031419">
    <property type="term" value="F:cobalamin binding"/>
    <property type="evidence" value="ECO:0007669"/>
    <property type="project" value="InterPro"/>
</dbReference>
<dbReference type="Proteomes" id="UP000305921">
    <property type="component" value="Unassembled WGS sequence"/>
</dbReference>
<dbReference type="SMART" id="SM00729">
    <property type="entry name" value="Elp3"/>
    <property type="match status" value="1"/>
</dbReference>
<dbReference type="NCBIfam" id="TIGR03975">
    <property type="entry name" value="rSAM_ocin_1"/>
    <property type="match status" value="1"/>
</dbReference>
<dbReference type="InterPro" id="IPR006638">
    <property type="entry name" value="Elp3/MiaA/NifB-like_rSAM"/>
</dbReference>
<evidence type="ECO:0000256" key="6">
    <source>
        <dbReference type="SAM" id="MobiDB-lite"/>
    </source>
</evidence>